<dbReference type="OMA" id="WYLETTF"/>
<reference evidence="12" key="1">
    <citation type="journal article" date="2016" name="Genome Announc.">
        <title>Draft genome sequences of fungus Aspergillus calidoustus.</title>
        <authorList>
            <person name="Horn F."/>
            <person name="Linde J."/>
            <person name="Mattern D.J."/>
            <person name="Walther G."/>
            <person name="Guthke R."/>
            <person name="Scherlach K."/>
            <person name="Martin K."/>
            <person name="Brakhage A.A."/>
            <person name="Petzke L."/>
            <person name="Valiante V."/>
        </authorList>
    </citation>
    <scope>NUCLEOTIDE SEQUENCE [LARGE SCALE GENOMIC DNA]</scope>
    <source>
        <strain evidence="12">SF006504</strain>
    </source>
</reference>
<keyword evidence="5" id="KW-0931">ER-Golgi transport</keyword>
<dbReference type="STRING" id="454130.A0A0U5CCF1"/>
<proteinExistence type="inferred from homology"/>
<evidence type="ECO:0000256" key="1">
    <source>
        <dbReference type="ARBA" id="ARBA00004163"/>
    </source>
</evidence>
<feature type="domain" description="Sec20 C-terminal" evidence="10">
    <location>
        <begin position="160"/>
        <end position="249"/>
    </location>
</feature>
<evidence type="ECO:0000256" key="7">
    <source>
        <dbReference type="ARBA" id="ARBA00023054"/>
    </source>
</evidence>
<dbReference type="AlphaFoldDB" id="A0A0U5CCF1"/>
<keyword evidence="6" id="KW-1133">Transmembrane helix</keyword>
<evidence type="ECO:0000256" key="2">
    <source>
        <dbReference type="ARBA" id="ARBA00022448"/>
    </source>
</evidence>
<evidence type="ECO:0000313" key="12">
    <source>
        <dbReference type="Proteomes" id="UP000054771"/>
    </source>
</evidence>
<organism evidence="11 12">
    <name type="scientific">Aspergillus calidoustus</name>
    <dbReference type="NCBI Taxonomy" id="454130"/>
    <lineage>
        <taxon>Eukaryota</taxon>
        <taxon>Fungi</taxon>
        <taxon>Dikarya</taxon>
        <taxon>Ascomycota</taxon>
        <taxon>Pezizomycotina</taxon>
        <taxon>Eurotiomycetes</taxon>
        <taxon>Eurotiomycetidae</taxon>
        <taxon>Eurotiales</taxon>
        <taxon>Aspergillaceae</taxon>
        <taxon>Aspergillus</taxon>
        <taxon>Aspergillus subgen. Nidulantes</taxon>
    </lineage>
</organism>
<sequence>MSTISVLQSRLKELSTALAQIYPLVTRLHNFTTAVGQGDEARTELSAEIHSRLKEAEDDLELLKVDVDALETPADSRRKGQDSEKETERERVIALARRLSSELKRTRGDFRNAQLQAKRNAELARRKERELLFSGPEGAVEKRNQTKEKLTQDDIVKNASRDVTAALRRTHQLMQAELSRSQFAQQTLEQSSAALSTLSESYSGLDTLLTSSRNLVGSLLRSQKSDTWYLETAFYILVGTISWLVFRRLLYGPLWWLVWLPFKLILRSVFGVSAAVGIASNAVQPSATTATPDILAQATPVLDHIPQAKAHGVAGDIIPDQVPGTDPADRDWIIDKIGEFVEENDEELGTNLDDFSPEELQRQAEIPPNTKKRMYEATEVLQNRKDEL</sequence>
<keyword evidence="3" id="KW-0812">Transmembrane</keyword>
<evidence type="ECO:0000259" key="10">
    <source>
        <dbReference type="Pfam" id="PF03908"/>
    </source>
</evidence>
<keyword evidence="2" id="KW-0813">Transport</keyword>
<dbReference type="InterPro" id="IPR005606">
    <property type="entry name" value="Sec20"/>
</dbReference>
<dbReference type="InterPro" id="IPR056173">
    <property type="entry name" value="Sec20_C"/>
</dbReference>
<evidence type="ECO:0000256" key="6">
    <source>
        <dbReference type="ARBA" id="ARBA00022989"/>
    </source>
</evidence>
<name>A0A0U5CCF1_ASPCI</name>
<evidence type="ECO:0000256" key="5">
    <source>
        <dbReference type="ARBA" id="ARBA00022892"/>
    </source>
</evidence>
<comment type="similarity">
    <text evidence="9">Belongs to the SEC20 family.</text>
</comment>
<evidence type="ECO:0000256" key="8">
    <source>
        <dbReference type="ARBA" id="ARBA00023136"/>
    </source>
</evidence>
<evidence type="ECO:0000256" key="3">
    <source>
        <dbReference type="ARBA" id="ARBA00022692"/>
    </source>
</evidence>
<dbReference type="Proteomes" id="UP000054771">
    <property type="component" value="Unassembled WGS sequence"/>
</dbReference>
<dbReference type="PANTHER" id="PTHR12825">
    <property type="entry name" value="BNIP1-RELATED"/>
    <property type="match status" value="1"/>
</dbReference>
<keyword evidence="12" id="KW-1185">Reference proteome</keyword>
<accession>A0A0U5CCF1</accession>
<dbReference type="OrthoDB" id="46868at2759"/>
<keyword evidence="7" id="KW-0175">Coiled coil</keyword>
<dbReference type="GO" id="GO:0031201">
    <property type="term" value="C:SNARE complex"/>
    <property type="evidence" value="ECO:0007669"/>
    <property type="project" value="TreeGrafter"/>
</dbReference>
<dbReference type="GO" id="GO:0005484">
    <property type="term" value="F:SNAP receptor activity"/>
    <property type="evidence" value="ECO:0007669"/>
    <property type="project" value="InterPro"/>
</dbReference>
<gene>
    <name evidence="11" type="ORF">ASPCAL10514</name>
</gene>
<dbReference type="GO" id="GO:0005789">
    <property type="term" value="C:endoplasmic reticulum membrane"/>
    <property type="evidence" value="ECO:0007669"/>
    <property type="project" value="UniProtKB-SubCell"/>
</dbReference>
<evidence type="ECO:0000313" key="11">
    <source>
        <dbReference type="EMBL" id="CEL07356.1"/>
    </source>
</evidence>
<comment type="subcellular location">
    <subcellularLocation>
        <location evidence="1">Endoplasmic reticulum membrane</location>
        <topology evidence="1">Single-pass type IV membrane protein</topology>
    </subcellularLocation>
</comment>
<dbReference type="GO" id="GO:0006890">
    <property type="term" value="P:retrograde vesicle-mediated transport, Golgi to endoplasmic reticulum"/>
    <property type="evidence" value="ECO:0007669"/>
    <property type="project" value="InterPro"/>
</dbReference>
<evidence type="ECO:0000256" key="9">
    <source>
        <dbReference type="ARBA" id="ARBA00037934"/>
    </source>
</evidence>
<dbReference type="EMBL" id="CDMC01000009">
    <property type="protein sequence ID" value="CEL07356.1"/>
    <property type="molecule type" value="Genomic_DNA"/>
</dbReference>
<keyword evidence="8" id="KW-0472">Membrane</keyword>
<dbReference type="PANTHER" id="PTHR12825:SF0">
    <property type="entry name" value="VESICLE TRANSPORT PROTEIN SEC20"/>
    <property type="match status" value="1"/>
</dbReference>
<keyword evidence="4" id="KW-0256">Endoplasmic reticulum</keyword>
<evidence type="ECO:0000256" key="4">
    <source>
        <dbReference type="ARBA" id="ARBA00022824"/>
    </source>
</evidence>
<protein>
    <recommendedName>
        <fullName evidence="10">Sec20 C-terminal domain-containing protein</fullName>
    </recommendedName>
</protein>
<dbReference type="Pfam" id="PF03908">
    <property type="entry name" value="Sec20"/>
    <property type="match status" value="1"/>
</dbReference>